<keyword evidence="5 15" id="KW-0288">FMN</keyword>
<evidence type="ECO:0000256" key="8">
    <source>
        <dbReference type="ARBA" id="ARBA00022741"/>
    </source>
</evidence>
<dbReference type="NCBIfam" id="TIGR00125">
    <property type="entry name" value="cyt_tran_rel"/>
    <property type="match status" value="1"/>
</dbReference>
<keyword evidence="7 15" id="KW-0548">Nucleotidyltransferase</keyword>
<dbReference type="EC" id="2.7.1.26" evidence="15"/>
<dbReference type="InterPro" id="IPR023468">
    <property type="entry name" value="Riboflavin_kinase"/>
</dbReference>
<keyword evidence="11 15" id="KW-0067">ATP-binding</keyword>
<evidence type="ECO:0000256" key="15">
    <source>
        <dbReference type="PIRNR" id="PIRNR004491"/>
    </source>
</evidence>
<keyword evidence="9 15" id="KW-0418">Kinase</keyword>
<evidence type="ECO:0000256" key="2">
    <source>
        <dbReference type="ARBA" id="ARBA00004726"/>
    </source>
</evidence>
<dbReference type="Proteomes" id="UP000744438">
    <property type="component" value="Unassembled WGS sequence"/>
</dbReference>
<dbReference type="InterPro" id="IPR004821">
    <property type="entry name" value="Cyt_trans-like"/>
</dbReference>
<dbReference type="InterPro" id="IPR014729">
    <property type="entry name" value="Rossmann-like_a/b/a_fold"/>
</dbReference>
<dbReference type="NCBIfam" id="NF004162">
    <property type="entry name" value="PRK05627.1-5"/>
    <property type="match status" value="1"/>
</dbReference>
<dbReference type="InterPro" id="IPR015865">
    <property type="entry name" value="Riboflavin_kinase_bac/euk"/>
</dbReference>
<evidence type="ECO:0000313" key="18">
    <source>
        <dbReference type="Proteomes" id="UP000744438"/>
    </source>
</evidence>
<dbReference type="Gene3D" id="2.40.30.30">
    <property type="entry name" value="Riboflavin kinase-like"/>
    <property type="match status" value="1"/>
</dbReference>
<reference evidence="17" key="1">
    <citation type="submission" date="2020-10" db="EMBL/GenBank/DDBJ databases">
        <title>Microbiome of the Black Sea water column analyzed by genome centric metagenomics.</title>
        <authorList>
            <person name="Cabello-Yeves P.J."/>
            <person name="Callieri C."/>
            <person name="Picazo A."/>
            <person name="Mehrshad M."/>
            <person name="Haro-Moreno J.M."/>
            <person name="Roda-Garcia J."/>
            <person name="Dzembekova N."/>
            <person name="Slabakova V."/>
            <person name="Slabakova N."/>
            <person name="Moncheva S."/>
            <person name="Rodriguez-Valera F."/>
        </authorList>
    </citation>
    <scope>NUCLEOTIDE SEQUENCE</scope>
    <source>
        <strain evidence="17">BS307-5m-G49</strain>
    </source>
</reference>
<dbReference type="PANTHER" id="PTHR22749">
    <property type="entry name" value="RIBOFLAVIN KINASE/FMN ADENYLYLTRANSFERASE"/>
    <property type="match status" value="1"/>
</dbReference>
<evidence type="ECO:0000259" key="16">
    <source>
        <dbReference type="SMART" id="SM00904"/>
    </source>
</evidence>
<dbReference type="PIRSF" id="PIRSF004491">
    <property type="entry name" value="FAD_Synth"/>
    <property type="match status" value="1"/>
</dbReference>
<dbReference type="Gene3D" id="3.40.50.620">
    <property type="entry name" value="HUPs"/>
    <property type="match status" value="1"/>
</dbReference>
<feature type="domain" description="Riboflavin kinase" evidence="16">
    <location>
        <begin position="191"/>
        <end position="314"/>
    </location>
</feature>
<accession>A0A937LCE9</accession>
<dbReference type="NCBIfam" id="NF004163">
    <property type="entry name" value="PRK05627.1-6"/>
    <property type="match status" value="1"/>
</dbReference>
<evidence type="ECO:0000313" key="17">
    <source>
        <dbReference type="EMBL" id="MBL6811594.1"/>
    </source>
</evidence>
<sequence>MYLIRGLKNLSLFNGRFSEEQLVVTIGNFDGFHQGHKKIIQEMKNISENSSAKTMVIFTEPHAKEFFSMDKDIMEQPARISPWRDKFKNLENENIDFAFFLKFNKSLQTMSPEIFIEKVLGSLNIRNLMIGDDFRFGEDRKGDFLMLKDWSKSQGISLSKLPTFSIDNRRVSSTWIRETLSLSDFSTAKKLLGRPYSFEGKVVHGNRLGRSIGFPTANIWLPKNNLPIKGVFSVKISIDMSEFEGIANIGIRPTVGGTSPVLEVNIFDFKKEIYGKRIKVEFVKKIRDEKKFNSLDDLKKQIAKDVNTAKEQLLDEKN</sequence>
<dbReference type="GO" id="GO:0009231">
    <property type="term" value="P:riboflavin biosynthetic process"/>
    <property type="evidence" value="ECO:0007669"/>
    <property type="project" value="InterPro"/>
</dbReference>
<dbReference type="EMBL" id="JADHQC010000005">
    <property type="protein sequence ID" value="MBL6811594.1"/>
    <property type="molecule type" value="Genomic_DNA"/>
</dbReference>
<dbReference type="GO" id="GO:0009398">
    <property type="term" value="P:FMN biosynthetic process"/>
    <property type="evidence" value="ECO:0007669"/>
    <property type="project" value="UniProtKB-UniRule"/>
</dbReference>
<keyword evidence="4 15" id="KW-0285">Flavoprotein</keyword>
<keyword evidence="8 15" id="KW-0547">Nucleotide-binding</keyword>
<dbReference type="InterPro" id="IPR023465">
    <property type="entry name" value="Riboflavin_kinase_dom_sf"/>
</dbReference>
<comment type="catalytic activity">
    <reaction evidence="13 15">
        <text>riboflavin + ATP = FMN + ADP + H(+)</text>
        <dbReference type="Rhea" id="RHEA:14357"/>
        <dbReference type="ChEBI" id="CHEBI:15378"/>
        <dbReference type="ChEBI" id="CHEBI:30616"/>
        <dbReference type="ChEBI" id="CHEBI:57986"/>
        <dbReference type="ChEBI" id="CHEBI:58210"/>
        <dbReference type="ChEBI" id="CHEBI:456216"/>
        <dbReference type="EC" id="2.7.1.26"/>
    </reaction>
</comment>
<proteinExistence type="inferred from homology"/>
<dbReference type="GO" id="GO:0003919">
    <property type="term" value="F:FMN adenylyltransferase activity"/>
    <property type="evidence" value="ECO:0007669"/>
    <property type="project" value="UniProtKB-UniRule"/>
</dbReference>
<evidence type="ECO:0000256" key="14">
    <source>
        <dbReference type="ARBA" id="ARBA00049494"/>
    </source>
</evidence>
<evidence type="ECO:0000256" key="10">
    <source>
        <dbReference type="ARBA" id="ARBA00022827"/>
    </source>
</evidence>
<keyword evidence="6 15" id="KW-0808">Transferase</keyword>
<evidence type="ECO:0000256" key="13">
    <source>
        <dbReference type="ARBA" id="ARBA00047880"/>
    </source>
</evidence>
<dbReference type="CDD" id="cd02064">
    <property type="entry name" value="FAD_synthetase_N"/>
    <property type="match status" value="1"/>
</dbReference>
<evidence type="ECO:0000256" key="7">
    <source>
        <dbReference type="ARBA" id="ARBA00022695"/>
    </source>
</evidence>
<comment type="similarity">
    <text evidence="15">Belongs to the ribF family.</text>
</comment>
<keyword evidence="10 15" id="KW-0274">FAD</keyword>
<dbReference type="Pfam" id="PF01687">
    <property type="entry name" value="Flavokinase"/>
    <property type="match status" value="1"/>
</dbReference>
<evidence type="ECO:0000256" key="3">
    <source>
        <dbReference type="ARBA" id="ARBA00005201"/>
    </source>
</evidence>
<dbReference type="FunFam" id="2.40.30.30:FF:000003">
    <property type="entry name" value="Riboflavin biosynthesis protein"/>
    <property type="match status" value="1"/>
</dbReference>
<comment type="pathway">
    <text evidence="3 15">Cofactor biosynthesis; FMN biosynthesis; FMN from riboflavin (ATP route): step 1/1.</text>
</comment>
<dbReference type="GO" id="GO:0005524">
    <property type="term" value="F:ATP binding"/>
    <property type="evidence" value="ECO:0007669"/>
    <property type="project" value="UniProtKB-UniRule"/>
</dbReference>
<dbReference type="AlphaFoldDB" id="A0A937LCE9"/>
<dbReference type="GO" id="GO:0008531">
    <property type="term" value="F:riboflavin kinase activity"/>
    <property type="evidence" value="ECO:0007669"/>
    <property type="project" value="UniProtKB-UniRule"/>
</dbReference>
<comment type="pathway">
    <text evidence="2 15">Cofactor biosynthesis; FAD biosynthesis; FAD from FMN: step 1/1.</text>
</comment>
<dbReference type="InterPro" id="IPR015864">
    <property type="entry name" value="FAD_synthase"/>
</dbReference>
<evidence type="ECO:0000256" key="4">
    <source>
        <dbReference type="ARBA" id="ARBA00022630"/>
    </source>
</evidence>
<dbReference type="InterPro" id="IPR002606">
    <property type="entry name" value="Riboflavin_kinase_bac"/>
</dbReference>
<dbReference type="NCBIfam" id="NF004159">
    <property type="entry name" value="PRK05627.1-2"/>
    <property type="match status" value="1"/>
</dbReference>
<evidence type="ECO:0000256" key="12">
    <source>
        <dbReference type="ARBA" id="ARBA00023268"/>
    </source>
</evidence>
<comment type="caution">
    <text evidence="17">The sequence shown here is derived from an EMBL/GenBank/DDBJ whole genome shotgun (WGS) entry which is preliminary data.</text>
</comment>
<name>A0A937LCE9_9GAMM</name>
<dbReference type="SMART" id="SM00904">
    <property type="entry name" value="Flavokinase"/>
    <property type="match status" value="1"/>
</dbReference>
<dbReference type="Pfam" id="PF06574">
    <property type="entry name" value="FAD_syn"/>
    <property type="match status" value="1"/>
</dbReference>
<evidence type="ECO:0000256" key="5">
    <source>
        <dbReference type="ARBA" id="ARBA00022643"/>
    </source>
</evidence>
<comment type="function">
    <text evidence="1">Catalyzes the phosphorylation of riboflavin to FMN followed by the adenylation of FMN to FAD.</text>
</comment>
<evidence type="ECO:0000256" key="9">
    <source>
        <dbReference type="ARBA" id="ARBA00022777"/>
    </source>
</evidence>
<organism evidence="17 18">
    <name type="scientific">SAR86 cluster bacterium</name>
    <dbReference type="NCBI Taxonomy" id="2030880"/>
    <lineage>
        <taxon>Bacteria</taxon>
        <taxon>Pseudomonadati</taxon>
        <taxon>Pseudomonadota</taxon>
        <taxon>Gammaproteobacteria</taxon>
        <taxon>SAR86 cluster</taxon>
    </lineage>
</organism>
<dbReference type="PANTHER" id="PTHR22749:SF6">
    <property type="entry name" value="RIBOFLAVIN KINASE"/>
    <property type="match status" value="1"/>
</dbReference>
<dbReference type="SUPFAM" id="SSF52374">
    <property type="entry name" value="Nucleotidylyl transferase"/>
    <property type="match status" value="1"/>
</dbReference>
<protein>
    <recommendedName>
        <fullName evidence="15">Riboflavin biosynthesis protein</fullName>
    </recommendedName>
    <domain>
        <recommendedName>
            <fullName evidence="15">Riboflavin kinase</fullName>
            <ecNumber evidence="15">2.7.1.26</ecNumber>
        </recommendedName>
        <alternativeName>
            <fullName evidence="15">Flavokinase</fullName>
        </alternativeName>
    </domain>
    <domain>
        <recommendedName>
            <fullName evidence="15">FMN adenylyltransferase</fullName>
            <ecNumber evidence="15">2.7.7.2</ecNumber>
        </recommendedName>
        <alternativeName>
            <fullName evidence="15">FAD pyrophosphorylase</fullName>
        </alternativeName>
        <alternativeName>
            <fullName evidence="15">FAD synthase</fullName>
        </alternativeName>
    </domain>
</protein>
<evidence type="ECO:0000256" key="11">
    <source>
        <dbReference type="ARBA" id="ARBA00022840"/>
    </source>
</evidence>
<evidence type="ECO:0000256" key="6">
    <source>
        <dbReference type="ARBA" id="ARBA00022679"/>
    </source>
</evidence>
<keyword evidence="12" id="KW-0511">Multifunctional enzyme</keyword>
<dbReference type="GO" id="GO:0006747">
    <property type="term" value="P:FAD biosynthetic process"/>
    <property type="evidence" value="ECO:0007669"/>
    <property type="project" value="UniProtKB-UniRule"/>
</dbReference>
<dbReference type="EC" id="2.7.7.2" evidence="15"/>
<evidence type="ECO:0000256" key="1">
    <source>
        <dbReference type="ARBA" id="ARBA00002121"/>
    </source>
</evidence>
<comment type="catalytic activity">
    <reaction evidence="14 15">
        <text>FMN + ATP + H(+) = FAD + diphosphate</text>
        <dbReference type="Rhea" id="RHEA:17237"/>
        <dbReference type="ChEBI" id="CHEBI:15378"/>
        <dbReference type="ChEBI" id="CHEBI:30616"/>
        <dbReference type="ChEBI" id="CHEBI:33019"/>
        <dbReference type="ChEBI" id="CHEBI:57692"/>
        <dbReference type="ChEBI" id="CHEBI:58210"/>
        <dbReference type="EC" id="2.7.7.2"/>
    </reaction>
</comment>
<gene>
    <name evidence="17" type="primary">ribF</name>
    <name evidence="17" type="ORF">ISQ63_01770</name>
</gene>
<dbReference type="NCBIfam" id="TIGR00083">
    <property type="entry name" value="ribF"/>
    <property type="match status" value="1"/>
</dbReference>
<dbReference type="SUPFAM" id="SSF82114">
    <property type="entry name" value="Riboflavin kinase-like"/>
    <property type="match status" value="1"/>
</dbReference>